<name>A0AAW0L205_QUESU</name>
<protein>
    <submittedName>
        <fullName evidence="2">Uncharacterized protein</fullName>
    </submittedName>
</protein>
<sequence length="207" mass="22511">MVLVLTFEGLPVRADQPEISKIRDVASSIDPASGAVSSTFERYDSLSDNIDRGSSDALQSVIHSSEQASSKHGSVFIKGKKREMLIDDVVGSASSRVTSALDNPVLDGVKGKRIERDRDQNGDIVKSNSVSGASRSSMDSFRSERKTKAKPKQKISHLSTSGSSFHGRLTEATEPACPPAQASSHFKDFGANRIKFILFNPYIYIYI</sequence>
<evidence type="ECO:0000313" key="2">
    <source>
        <dbReference type="EMBL" id="KAK7845604.1"/>
    </source>
</evidence>
<gene>
    <name evidence="2" type="ORF">CFP56_009074</name>
</gene>
<dbReference type="PANTHER" id="PTHR31115">
    <property type="entry name" value="OS05G0107300 PROTEIN"/>
    <property type="match status" value="1"/>
</dbReference>
<reference evidence="2 3" key="1">
    <citation type="journal article" date="2018" name="Sci. Data">
        <title>The draft genome sequence of cork oak.</title>
        <authorList>
            <person name="Ramos A.M."/>
            <person name="Usie A."/>
            <person name="Barbosa P."/>
            <person name="Barros P.M."/>
            <person name="Capote T."/>
            <person name="Chaves I."/>
            <person name="Simoes F."/>
            <person name="Abreu I."/>
            <person name="Carrasquinho I."/>
            <person name="Faro C."/>
            <person name="Guimaraes J.B."/>
            <person name="Mendonca D."/>
            <person name="Nobrega F."/>
            <person name="Rodrigues L."/>
            <person name="Saibo N.J.M."/>
            <person name="Varela M.C."/>
            <person name="Egas C."/>
            <person name="Matos J."/>
            <person name="Miguel C.M."/>
            <person name="Oliveira M.M."/>
            <person name="Ricardo C.P."/>
            <person name="Goncalves S."/>
        </authorList>
    </citation>
    <scope>NUCLEOTIDE SEQUENCE [LARGE SCALE GENOMIC DNA]</scope>
    <source>
        <strain evidence="3">cv. HL8</strain>
    </source>
</reference>
<evidence type="ECO:0000256" key="1">
    <source>
        <dbReference type="SAM" id="MobiDB-lite"/>
    </source>
</evidence>
<keyword evidence="3" id="KW-1185">Reference proteome</keyword>
<dbReference type="AlphaFoldDB" id="A0AAW0L205"/>
<dbReference type="EMBL" id="PKMF04000167">
    <property type="protein sequence ID" value="KAK7845604.1"/>
    <property type="molecule type" value="Genomic_DNA"/>
</dbReference>
<feature type="compositionally biased region" description="Polar residues" evidence="1">
    <location>
        <begin position="126"/>
        <end position="140"/>
    </location>
</feature>
<dbReference type="Proteomes" id="UP000237347">
    <property type="component" value="Unassembled WGS sequence"/>
</dbReference>
<accession>A0AAW0L205</accession>
<dbReference type="PANTHER" id="PTHR31115:SF4">
    <property type="entry name" value="SPECTRIN BETA CHAIN, BRAIN"/>
    <property type="match status" value="1"/>
</dbReference>
<feature type="region of interest" description="Disordered" evidence="1">
    <location>
        <begin position="111"/>
        <end position="184"/>
    </location>
</feature>
<comment type="caution">
    <text evidence="2">The sequence shown here is derived from an EMBL/GenBank/DDBJ whole genome shotgun (WGS) entry which is preliminary data.</text>
</comment>
<proteinExistence type="predicted"/>
<organism evidence="2 3">
    <name type="scientific">Quercus suber</name>
    <name type="common">Cork oak</name>
    <dbReference type="NCBI Taxonomy" id="58331"/>
    <lineage>
        <taxon>Eukaryota</taxon>
        <taxon>Viridiplantae</taxon>
        <taxon>Streptophyta</taxon>
        <taxon>Embryophyta</taxon>
        <taxon>Tracheophyta</taxon>
        <taxon>Spermatophyta</taxon>
        <taxon>Magnoliopsida</taxon>
        <taxon>eudicotyledons</taxon>
        <taxon>Gunneridae</taxon>
        <taxon>Pentapetalae</taxon>
        <taxon>rosids</taxon>
        <taxon>fabids</taxon>
        <taxon>Fagales</taxon>
        <taxon>Fagaceae</taxon>
        <taxon>Quercus</taxon>
    </lineage>
</organism>
<evidence type="ECO:0000313" key="3">
    <source>
        <dbReference type="Proteomes" id="UP000237347"/>
    </source>
</evidence>
<feature type="compositionally biased region" description="Basic and acidic residues" evidence="1">
    <location>
        <begin position="111"/>
        <end position="121"/>
    </location>
</feature>